<accession>A0ABU9H773</accession>
<dbReference type="InterPro" id="IPR029065">
    <property type="entry name" value="Enolase_C-like"/>
</dbReference>
<dbReference type="EMBL" id="JBAKBA010000001">
    <property type="protein sequence ID" value="MEL0657643.1"/>
    <property type="molecule type" value="Genomic_DNA"/>
</dbReference>
<dbReference type="InterPro" id="IPR041338">
    <property type="entry name" value="OSBS_N"/>
</dbReference>
<keyword evidence="8" id="KW-1185">Reference proteome</keyword>
<dbReference type="SFLD" id="SFLDS00001">
    <property type="entry name" value="Enolase"/>
    <property type="match status" value="1"/>
</dbReference>
<dbReference type="SUPFAM" id="SSF54826">
    <property type="entry name" value="Enolase N-terminal domain-like"/>
    <property type="match status" value="1"/>
</dbReference>
<keyword evidence="1" id="KW-0479">Metal-binding</keyword>
<reference evidence="7 8" key="1">
    <citation type="submission" date="2024-02" db="EMBL/GenBank/DDBJ databases">
        <title>Bacteria isolated from the canopy kelp, Nereocystis luetkeana.</title>
        <authorList>
            <person name="Pfister C.A."/>
            <person name="Younker I.T."/>
            <person name="Light S.H."/>
        </authorList>
    </citation>
    <scope>NUCLEOTIDE SEQUENCE [LARGE SCALE GENOMIC DNA]</scope>
    <source>
        <strain evidence="7 8">TI.2.07</strain>
    </source>
</reference>
<proteinExistence type="predicted"/>
<gene>
    <name evidence="7" type="primary">menC</name>
    <name evidence="7" type="ORF">V6255_00700</name>
</gene>
<evidence type="ECO:0000313" key="7">
    <source>
        <dbReference type="EMBL" id="MEL0657643.1"/>
    </source>
</evidence>
<evidence type="ECO:0000256" key="2">
    <source>
        <dbReference type="ARBA" id="ARBA00022842"/>
    </source>
</evidence>
<dbReference type="PANTHER" id="PTHR48073">
    <property type="entry name" value="O-SUCCINYLBENZOATE SYNTHASE-RELATED"/>
    <property type="match status" value="1"/>
</dbReference>
<feature type="domain" description="Enolase C-terminal" evidence="5">
    <location>
        <begin position="149"/>
        <end position="308"/>
    </location>
</feature>
<dbReference type="RefSeq" id="WP_341626413.1">
    <property type="nucleotide sequence ID" value="NZ_JBAKBA010000001.1"/>
</dbReference>
<dbReference type="SFLD" id="SFLDG00180">
    <property type="entry name" value="muconate_cycloisomerase"/>
    <property type="match status" value="1"/>
</dbReference>
<evidence type="ECO:0000256" key="4">
    <source>
        <dbReference type="NCBIfam" id="TIGR01927"/>
    </source>
</evidence>
<evidence type="ECO:0000313" key="8">
    <source>
        <dbReference type="Proteomes" id="UP001366060"/>
    </source>
</evidence>
<dbReference type="NCBIfam" id="TIGR01927">
    <property type="entry name" value="menC_gam_Gplu"/>
    <property type="match status" value="1"/>
</dbReference>
<name>A0ABU9H773_9GAMM</name>
<evidence type="ECO:0000259" key="5">
    <source>
        <dbReference type="Pfam" id="PF13378"/>
    </source>
</evidence>
<dbReference type="SUPFAM" id="SSF51604">
    <property type="entry name" value="Enolase C-terminal domain-like"/>
    <property type="match status" value="1"/>
</dbReference>
<organism evidence="7 8">
    <name type="scientific">Psychromonas arctica</name>
    <dbReference type="NCBI Taxonomy" id="168275"/>
    <lineage>
        <taxon>Bacteria</taxon>
        <taxon>Pseudomonadati</taxon>
        <taxon>Pseudomonadota</taxon>
        <taxon>Gammaproteobacteria</taxon>
        <taxon>Alteromonadales</taxon>
        <taxon>Psychromonadaceae</taxon>
        <taxon>Psychromonas</taxon>
    </lineage>
</organism>
<dbReference type="Pfam" id="PF21508">
    <property type="entry name" value="MenC_N"/>
    <property type="match status" value="1"/>
</dbReference>
<dbReference type="Proteomes" id="UP001366060">
    <property type="component" value="Unassembled WGS sequence"/>
</dbReference>
<dbReference type="EC" id="4.2.1.113" evidence="4"/>
<keyword evidence="2" id="KW-0460">Magnesium</keyword>
<dbReference type="InterPro" id="IPR029017">
    <property type="entry name" value="Enolase-like_N"/>
</dbReference>
<evidence type="ECO:0000259" key="6">
    <source>
        <dbReference type="Pfam" id="PF21508"/>
    </source>
</evidence>
<dbReference type="Gene3D" id="3.30.390.10">
    <property type="entry name" value="Enolase-like, N-terminal domain"/>
    <property type="match status" value="1"/>
</dbReference>
<dbReference type="GO" id="GO:0043748">
    <property type="term" value="F:O-succinylbenzoate synthase activity"/>
    <property type="evidence" value="ECO:0007669"/>
    <property type="project" value="UniProtKB-EC"/>
</dbReference>
<evidence type="ECO:0000256" key="1">
    <source>
        <dbReference type="ARBA" id="ARBA00022723"/>
    </source>
</evidence>
<dbReference type="PANTHER" id="PTHR48073:SF6">
    <property type="entry name" value="PROTEIN PHYLLO, CHLOROPLASTIC-LIKE"/>
    <property type="match status" value="1"/>
</dbReference>
<keyword evidence="3 7" id="KW-0456">Lyase</keyword>
<dbReference type="Pfam" id="PF13378">
    <property type="entry name" value="MR_MLE_C"/>
    <property type="match status" value="1"/>
</dbReference>
<evidence type="ECO:0000256" key="3">
    <source>
        <dbReference type="ARBA" id="ARBA00023239"/>
    </source>
</evidence>
<dbReference type="Gene3D" id="3.20.20.120">
    <property type="entry name" value="Enolase-like C-terminal domain"/>
    <property type="match status" value="1"/>
</dbReference>
<sequence length="346" mass="39490">MSKLNKIFHTANMQLSLYRFSLPFQHPLNFKGHHLTVREGLWLVGHQADGQCLIGEICPLPGFSNETLEQCQQYLLGALQTASNLQEINIHHFPLLSSVHFALFCLQQQTPWHKAENSDLVNLTSVPLLQGDHLEILLRYQQLTYPALIKLKVGRFTVKEEVNVLKKLIELNPKIRFRLDANQQWTEQQYTQFLTLVDSQYIDYIEEPTASLTSNINISKQFNVSIALDESLLIIDSIPIHNCIKALIIKPTLIGCPERVKELLKHAQQQQLSVSVSASFESPVAIHQLQHLAMKWQQQYNVKVSLGLDTLHAFADKPSDIITKLENLLIPPYLNSSMQVTCLWKS</sequence>
<dbReference type="InterPro" id="IPR036849">
    <property type="entry name" value="Enolase-like_C_sf"/>
</dbReference>
<dbReference type="SFLD" id="SFLDF00009">
    <property type="entry name" value="o-succinylbenzoate_synthase"/>
    <property type="match status" value="1"/>
</dbReference>
<feature type="domain" description="OSBS enolase-like N-terminal" evidence="6">
    <location>
        <begin position="14"/>
        <end position="107"/>
    </location>
</feature>
<protein>
    <recommendedName>
        <fullName evidence="4">o-succinylbenzoate synthase</fullName>
        <ecNumber evidence="4">4.2.1.113</ecNumber>
    </recommendedName>
</protein>
<comment type="caution">
    <text evidence="7">The sequence shown here is derived from an EMBL/GenBank/DDBJ whole genome shotgun (WGS) entry which is preliminary data.</text>
</comment>